<feature type="domain" description="NarG-like" evidence="10">
    <location>
        <begin position="67"/>
        <end position="220"/>
    </location>
</feature>
<dbReference type="Proteomes" id="UP000319619">
    <property type="component" value="Unassembled WGS sequence"/>
</dbReference>
<dbReference type="PANTHER" id="PTHR30598:SF3">
    <property type="entry name" value="RESPIRATORY NITRATE REDUCTASE 1 GAMMA CHAIN"/>
    <property type="match status" value="1"/>
</dbReference>
<name>A0A532UU27_UNCL8</name>
<comment type="subcellular location">
    <subcellularLocation>
        <location evidence="1">Cell membrane</location>
        <topology evidence="1">Multi-pass membrane protein</topology>
    </subcellularLocation>
</comment>
<evidence type="ECO:0000256" key="6">
    <source>
        <dbReference type="ARBA" id="ARBA00022989"/>
    </source>
</evidence>
<dbReference type="InterPro" id="IPR023234">
    <property type="entry name" value="NarG-like_domain"/>
</dbReference>
<protein>
    <recommendedName>
        <fullName evidence="10">NarG-like domain-containing protein</fullName>
    </recommendedName>
</protein>
<dbReference type="Gene3D" id="1.20.950.20">
    <property type="entry name" value="Transmembrane di-heme cytochromes, Chain C"/>
    <property type="match status" value="1"/>
</dbReference>
<evidence type="ECO:0000256" key="5">
    <source>
        <dbReference type="ARBA" id="ARBA00022982"/>
    </source>
</evidence>
<dbReference type="Pfam" id="PF02665">
    <property type="entry name" value="Nitrate_red_gam"/>
    <property type="match status" value="1"/>
</dbReference>
<feature type="transmembrane region" description="Helical" evidence="9">
    <location>
        <begin position="109"/>
        <end position="130"/>
    </location>
</feature>
<dbReference type="EMBL" id="NJBN01000010">
    <property type="protein sequence ID" value="TKJ38443.1"/>
    <property type="molecule type" value="Genomic_DNA"/>
</dbReference>
<dbReference type="GO" id="GO:0009055">
    <property type="term" value="F:electron transfer activity"/>
    <property type="evidence" value="ECO:0007669"/>
    <property type="project" value="TreeGrafter"/>
</dbReference>
<evidence type="ECO:0000256" key="3">
    <source>
        <dbReference type="ARBA" id="ARBA00022475"/>
    </source>
</evidence>
<reference evidence="11 12" key="1">
    <citation type="submission" date="2017-06" db="EMBL/GenBank/DDBJ databases">
        <title>Novel microbial phyla capable of carbon fixation and sulfur reduction in deep-sea sediments.</title>
        <authorList>
            <person name="Huang J."/>
            <person name="Baker B."/>
            <person name="Wang Y."/>
        </authorList>
    </citation>
    <scope>NUCLEOTIDE SEQUENCE [LARGE SCALE GENOMIC DNA]</scope>
    <source>
        <strain evidence="11">B3_LCP</strain>
    </source>
</reference>
<evidence type="ECO:0000256" key="9">
    <source>
        <dbReference type="SAM" id="Phobius"/>
    </source>
</evidence>
<feature type="transmembrane region" description="Helical" evidence="9">
    <location>
        <begin position="70"/>
        <end position="89"/>
    </location>
</feature>
<evidence type="ECO:0000256" key="4">
    <source>
        <dbReference type="ARBA" id="ARBA00022692"/>
    </source>
</evidence>
<keyword evidence="2" id="KW-0813">Transport</keyword>
<feature type="transmembrane region" description="Helical" evidence="9">
    <location>
        <begin position="196"/>
        <end position="214"/>
    </location>
</feature>
<dbReference type="InterPro" id="IPR051936">
    <property type="entry name" value="Heme-iron_electron_transfer"/>
</dbReference>
<dbReference type="PANTHER" id="PTHR30598">
    <property type="entry name" value="NITRATE REDUCTASE PRIVATE CHAPERONE, REDOX ENZYME MATURATION PROTEIN REMP FAMILY"/>
    <property type="match status" value="1"/>
</dbReference>
<feature type="transmembrane region" description="Helical" evidence="9">
    <location>
        <begin position="6"/>
        <end position="27"/>
    </location>
</feature>
<evidence type="ECO:0000313" key="12">
    <source>
        <dbReference type="Proteomes" id="UP000319619"/>
    </source>
</evidence>
<feature type="transmembrane region" description="Helical" evidence="9">
    <location>
        <begin position="142"/>
        <end position="161"/>
    </location>
</feature>
<keyword evidence="5" id="KW-0249">Electron transport</keyword>
<proteinExistence type="predicted"/>
<evidence type="ECO:0000256" key="2">
    <source>
        <dbReference type="ARBA" id="ARBA00022448"/>
    </source>
</evidence>
<dbReference type="GO" id="GO:0020037">
    <property type="term" value="F:heme binding"/>
    <property type="evidence" value="ECO:0007669"/>
    <property type="project" value="TreeGrafter"/>
</dbReference>
<keyword evidence="7" id="KW-0560">Oxidoreductase</keyword>
<evidence type="ECO:0000256" key="1">
    <source>
        <dbReference type="ARBA" id="ARBA00004651"/>
    </source>
</evidence>
<sequence>MSNLIGLILPFITVLIFVIGMGYRFYIWTKTPQPGKMTLFPTPTPGGGTFISIIKESFFFPGLFKGDRSLWIAAWVFHASLALIILGHLRVFSGFFDRILINMGVDVDLMSSTGGGAAGILILITAIWLLLRRFALRRVREISNASDFLALLLVLAIIFTGNSMRFGEHFDLEITRNYFAHLFTFSFAEMTLPQSGIFWTHFFLVQLLIMYIPFSKILHFGGIFFTQSLIQKS</sequence>
<organism evidence="11 12">
    <name type="scientific">candidate division LCP-89 bacterium B3_LCP</name>
    <dbReference type="NCBI Taxonomy" id="2012998"/>
    <lineage>
        <taxon>Bacteria</taxon>
        <taxon>Pseudomonadati</taxon>
        <taxon>Bacteria division LCP-89</taxon>
    </lineage>
</organism>
<accession>A0A532UU27</accession>
<evidence type="ECO:0000256" key="8">
    <source>
        <dbReference type="ARBA" id="ARBA00023136"/>
    </source>
</evidence>
<gene>
    <name evidence="11" type="ORF">CEE37_13070</name>
</gene>
<keyword evidence="6 9" id="KW-1133">Transmembrane helix</keyword>
<dbReference type="GO" id="GO:0005886">
    <property type="term" value="C:plasma membrane"/>
    <property type="evidence" value="ECO:0007669"/>
    <property type="project" value="UniProtKB-SubCell"/>
</dbReference>
<dbReference type="GO" id="GO:0019645">
    <property type="term" value="P:anaerobic electron transport chain"/>
    <property type="evidence" value="ECO:0007669"/>
    <property type="project" value="TreeGrafter"/>
</dbReference>
<keyword evidence="3" id="KW-1003">Cell membrane</keyword>
<dbReference type="SUPFAM" id="SSF103501">
    <property type="entry name" value="Respiratory nitrate reductase 1 gamma chain"/>
    <property type="match status" value="1"/>
</dbReference>
<keyword evidence="4 9" id="KW-0812">Transmembrane</keyword>
<evidence type="ECO:0000256" key="7">
    <source>
        <dbReference type="ARBA" id="ARBA00023002"/>
    </source>
</evidence>
<evidence type="ECO:0000313" key="11">
    <source>
        <dbReference type="EMBL" id="TKJ38443.1"/>
    </source>
</evidence>
<dbReference type="InterPro" id="IPR036197">
    <property type="entry name" value="NarG-like_sf"/>
</dbReference>
<evidence type="ECO:0000259" key="10">
    <source>
        <dbReference type="Pfam" id="PF02665"/>
    </source>
</evidence>
<comment type="caution">
    <text evidence="11">The sequence shown here is derived from an EMBL/GenBank/DDBJ whole genome shotgun (WGS) entry which is preliminary data.</text>
</comment>
<dbReference type="GO" id="GO:0008940">
    <property type="term" value="F:nitrate reductase activity"/>
    <property type="evidence" value="ECO:0007669"/>
    <property type="project" value="TreeGrafter"/>
</dbReference>
<dbReference type="AlphaFoldDB" id="A0A532UU27"/>
<keyword evidence="8 9" id="KW-0472">Membrane</keyword>